<dbReference type="InterPro" id="IPR003599">
    <property type="entry name" value="Ig_sub"/>
</dbReference>
<evidence type="ECO:0000256" key="1">
    <source>
        <dbReference type="ARBA" id="ARBA00022527"/>
    </source>
</evidence>
<feature type="domain" description="Ig-like" evidence="9">
    <location>
        <begin position="515"/>
        <end position="602"/>
    </location>
</feature>
<protein>
    <submittedName>
        <fullName evidence="11">Uncharacterized protein</fullName>
    </submittedName>
</protein>
<keyword evidence="2" id="KW-0808">Transferase</keyword>
<dbReference type="InterPro" id="IPR013783">
    <property type="entry name" value="Ig-like_fold"/>
</dbReference>
<dbReference type="Proteomes" id="UP000887563">
    <property type="component" value="Unplaced"/>
</dbReference>
<dbReference type="Gene3D" id="2.60.40.10">
    <property type="entry name" value="Immunoglobulins"/>
    <property type="match status" value="2"/>
</dbReference>
<sequence>MVNDSLDNYYTPKVNIKKEQSIYDDYEILEEIGTGAFGVVHRCLEKKTGNIFAAKFIPILGGDKQKEIVREEIGVMSELKHSSLISLHDAFEMDQEIIMIYEVCIIYLSNKIKMLEESEFIIFSLTCLDIKNLMKQVLQNILEILFMSGDELLEKISKDKEMNEWEAQNYVKQICEAIKYMHELSYVHLNLKPENILFTTKTSDKLKINDFSMTTKLNPGKEVKIATVNSEYSAPEVLSGQKIGFNTDMWNIGILTKVLLSGISNFDGNILNEINKKSEFENISEEAKDFIRRLLVEDKQYRMNIHEALNHPWLTQRRDKNNMNENIIPSERYYKSREFVRRKYDAWPEPRLSLGRISQFSSLSKLHSDRYKIRETLFDQNDGPPRFIIRPRPTQANEGMNASFFYKILSPVPMRISWWKDEKEIKISEGSFGKYRQQRNGNDRAMTITEIKSEDQGDYLVRAENEFGKRECSAMLIVLMKDGKRKEILPQQIPTIRQPIIQEVSTTSIVEKGPPHFSFLLRPRLIQKNHTCKLICTVTSDPPAKIKWIKDGKPVDDQRAQALFKSGVASLEVFNIKMEDAGIYTCIATNEFGSDETSASITVQTRHSTSSTQQTNSLDGASSFLMAGLVGERKNKLQKKGN</sequence>
<keyword evidence="1" id="KW-0723">Serine/threonine-protein kinase</keyword>
<evidence type="ECO:0000256" key="6">
    <source>
        <dbReference type="ARBA" id="ARBA00023319"/>
    </source>
</evidence>
<evidence type="ECO:0000256" key="5">
    <source>
        <dbReference type="ARBA" id="ARBA00022840"/>
    </source>
</evidence>
<keyword evidence="5 7" id="KW-0067">ATP-binding</keyword>
<evidence type="ECO:0000313" key="10">
    <source>
        <dbReference type="Proteomes" id="UP000887563"/>
    </source>
</evidence>
<dbReference type="FunFam" id="2.60.40.10:FF:000022">
    <property type="entry name" value="Cardiac titin"/>
    <property type="match status" value="1"/>
</dbReference>
<dbReference type="InterPro" id="IPR011009">
    <property type="entry name" value="Kinase-like_dom_sf"/>
</dbReference>
<feature type="domain" description="Ig-like" evidence="9">
    <location>
        <begin position="385"/>
        <end position="477"/>
    </location>
</feature>
<keyword evidence="10" id="KW-1185">Reference proteome</keyword>
<proteinExistence type="predicted"/>
<evidence type="ECO:0000313" key="11">
    <source>
        <dbReference type="WBParaSite" id="Minc3s03312g33493"/>
    </source>
</evidence>
<evidence type="ECO:0000259" key="8">
    <source>
        <dbReference type="PROSITE" id="PS50011"/>
    </source>
</evidence>
<dbReference type="AlphaFoldDB" id="A0A914N2N1"/>
<evidence type="ECO:0000256" key="3">
    <source>
        <dbReference type="ARBA" id="ARBA00022741"/>
    </source>
</evidence>
<dbReference type="WBParaSite" id="Minc3s03312g33493">
    <property type="protein sequence ID" value="Minc3s03312g33493"/>
    <property type="gene ID" value="Minc3s03312g33493"/>
</dbReference>
<feature type="binding site" evidence="7">
    <location>
        <position position="55"/>
    </location>
    <ligand>
        <name>ATP</name>
        <dbReference type="ChEBI" id="CHEBI:30616"/>
    </ligand>
</feature>
<dbReference type="GO" id="GO:0005634">
    <property type="term" value="C:nucleus"/>
    <property type="evidence" value="ECO:0007669"/>
    <property type="project" value="TreeGrafter"/>
</dbReference>
<organism evidence="10 11">
    <name type="scientific">Meloidogyne incognita</name>
    <name type="common">Southern root-knot nematode worm</name>
    <name type="synonym">Oxyuris incognita</name>
    <dbReference type="NCBI Taxonomy" id="6306"/>
    <lineage>
        <taxon>Eukaryota</taxon>
        <taxon>Metazoa</taxon>
        <taxon>Ecdysozoa</taxon>
        <taxon>Nematoda</taxon>
        <taxon>Chromadorea</taxon>
        <taxon>Rhabditida</taxon>
        <taxon>Tylenchina</taxon>
        <taxon>Tylenchomorpha</taxon>
        <taxon>Tylenchoidea</taxon>
        <taxon>Meloidogynidae</taxon>
        <taxon>Meloidogyninae</taxon>
        <taxon>Meloidogyne</taxon>
        <taxon>Meloidogyne incognita group</taxon>
    </lineage>
</organism>
<dbReference type="PROSITE" id="PS50835">
    <property type="entry name" value="IG_LIKE"/>
    <property type="match status" value="2"/>
</dbReference>
<dbReference type="InterPro" id="IPR017441">
    <property type="entry name" value="Protein_kinase_ATP_BS"/>
</dbReference>
<dbReference type="GO" id="GO:0005524">
    <property type="term" value="F:ATP binding"/>
    <property type="evidence" value="ECO:0007669"/>
    <property type="project" value="UniProtKB-UniRule"/>
</dbReference>
<dbReference type="InterPro" id="IPR036179">
    <property type="entry name" value="Ig-like_dom_sf"/>
</dbReference>
<feature type="domain" description="Protein kinase" evidence="8">
    <location>
        <begin position="26"/>
        <end position="314"/>
    </location>
</feature>
<keyword evidence="6" id="KW-0393">Immunoglobulin domain</keyword>
<dbReference type="PROSITE" id="PS00107">
    <property type="entry name" value="PROTEIN_KINASE_ATP"/>
    <property type="match status" value="1"/>
</dbReference>
<accession>A0A914N2N1</accession>
<dbReference type="SMART" id="SM00408">
    <property type="entry name" value="IGc2"/>
    <property type="match status" value="1"/>
</dbReference>
<evidence type="ECO:0000259" key="9">
    <source>
        <dbReference type="PROSITE" id="PS50835"/>
    </source>
</evidence>
<dbReference type="FunFam" id="2.60.40.10:FF:000107">
    <property type="entry name" value="Myosin, light chain kinase a"/>
    <property type="match status" value="1"/>
</dbReference>
<dbReference type="InterPro" id="IPR000719">
    <property type="entry name" value="Prot_kinase_dom"/>
</dbReference>
<dbReference type="PANTHER" id="PTHR24342">
    <property type="entry name" value="SERINE/THREONINE-PROTEIN KINASE 17"/>
    <property type="match status" value="1"/>
</dbReference>
<reference evidence="11" key="1">
    <citation type="submission" date="2022-11" db="UniProtKB">
        <authorList>
            <consortium name="WormBaseParasite"/>
        </authorList>
    </citation>
    <scope>IDENTIFICATION</scope>
</reference>
<dbReference type="SMART" id="SM00409">
    <property type="entry name" value="IG"/>
    <property type="match status" value="2"/>
</dbReference>
<evidence type="ECO:0000256" key="2">
    <source>
        <dbReference type="ARBA" id="ARBA00022679"/>
    </source>
</evidence>
<dbReference type="GO" id="GO:0004674">
    <property type="term" value="F:protein serine/threonine kinase activity"/>
    <property type="evidence" value="ECO:0007669"/>
    <property type="project" value="UniProtKB-KW"/>
</dbReference>
<evidence type="ECO:0000256" key="7">
    <source>
        <dbReference type="PROSITE-ProRule" id="PRU10141"/>
    </source>
</evidence>
<dbReference type="Gene3D" id="1.10.510.10">
    <property type="entry name" value="Transferase(Phosphotransferase) domain 1"/>
    <property type="match status" value="1"/>
</dbReference>
<name>A0A914N2N1_MELIC</name>
<keyword evidence="3 7" id="KW-0547">Nucleotide-binding</keyword>
<dbReference type="Pfam" id="PF00069">
    <property type="entry name" value="Pkinase"/>
    <property type="match status" value="2"/>
</dbReference>
<keyword evidence="4" id="KW-0418">Kinase</keyword>
<dbReference type="InterPro" id="IPR007110">
    <property type="entry name" value="Ig-like_dom"/>
</dbReference>
<dbReference type="GO" id="GO:0035556">
    <property type="term" value="P:intracellular signal transduction"/>
    <property type="evidence" value="ECO:0007669"/>
    <property type="project" value="TreeGrafter"/>
</dbReference>
<dbReference type="GO" id="GO:0043065">
    <property type="term" value="P:positive regulation of apoptotic process"/>
    <property type="evidence" value="ECO:0007669"/>
    <property type="project" value="TreeGrafter"/>
</dbReference>
<dbReference type="Gene3D" id="3.30.200.20">
    <property type="entry name" value="Phosphorylase Kinase, domain 1"/>
    <property type="match status" value="1"/>
</dbReference>
<dbReference type="InterPro" id="IPR013098">
    <property type="entry name" value="Ig_I-set"/>
</dbReference>
<dbReference type="SUPFAM" id="SSF48726">
    <property type="entry name" value="Immunoglobulin"/>
    <property type="match status" value="2"/>
</dbReference>
<evidence type="ECO:0000256" key="4">
    <source>
        <dbReference type="ARBA" id="ARBA00022777"/>
    </source>
</evidence>
<dbReference type="InterPro" id="IPR003598">
    <property type="entry name" value="Ig_sub2"/>
</dbReference>
<dbReference type="PROSITE" id="PS50011">
    <property type="entry name" value="PROTEIN_KINASE_DOM"/>
    <property type="match status" value="1"/>
</dbReference>
<dbReference type="SUPFAM" id="SSF56112">
    <property type="entry name" value="Protein kinase-like (PK-like)"/>
    <property type="match status" value="1"/>
</dbReference>
<dbReference type="PANTHER" id="PTHR24342:SF20">
    <property type="entry name" value="MYOSIN LIGHT CHAIN KINASE, SMOOTH MUSCLE"/>
    <property type="match status" value="1"/>
</dbReference>
<dbReference type="Pfam" id="PF07679">
    <property type="entry name" value="I-set"/>
    <property type="match status" value="2"/>
</dbReference>